<protein>
    <submittedName>
        <fullName evidence="3">Uncharacterized protein</fullName>
    </submittedName>
</protein>
<gene>
    <name evidence="3" type="ORF">CHI95_02290</name>
    <name evidence="2" type="ORF">GHA_00152</name>
</gene>
<organism evidence="3 4">
    <name type="scientific">Providencia rettgeri</name>
    <dbReference type="NCBI Taxonomy" id="587"/>
    <lineage>
        <taxon>Bacteria</taxon>
        <taxon>Pseudomonadati</taxon>
        <taxon>Pseudomonadota</taxon>
        <taxon>Gammaproteobacteria</taxon>
        <taxon>Enterobacterales</taxon>
        <taxon>Morganellaceae</taxon>
        <taxon>Providencia</taxon>
    </lineage>
</organism>
<evidence type="ECO:0000256" key="1">
    <source>
        <dbReference type="SAM" id="MobiDB-lite"/>
    </source>
</evidence>
<dbReference type="GeneID" id="92275737"/>
<dbReference type="EMBL" id="NOWC01000002">
    <property type="protein sequence ID" value="OZS76023.1"/>
    <property type="molecule type" value="Genomic_DNA"/>
</dbReference>
<feature type="compositionally biased region" description="Polar residues" evidence="1">
    <location>
        <begin position="1"/>
        <end position="36"/>
    </location>
</feature>
<accession>A0A264VXJ9</accession>
<dbReference type="Proteomes" id="UP000216001">
    <property type="component" value="Unassembled WGS sequence"/>
</dbReference>
<dbReference type="EMBL" id="CAHPSF010000001">
    <property type="protein sequence ID" value="CAB5660122.1"/>
    <property type="molecule type" value="Genomic_DNA"/>
</dbReference>
<proteinExistence type="predicted"/>
<reference evidence="3 4" key="1">
    <citation type="submission" date="2017-07" db="EMBL/GenBank/DDBJ databases">
        <title>blaIMP-27 on transferable plasmids in Proteus mirabilis and Providencia rettgeri.</title>
        <authorList>
            <person name="Potter R."/>
        </authorList>
    </citation>
    <scope>NUCLEOTIDE SEQUENCE [LARGE SCALE GENOMIC DNA]</scope>
    <source>
        <strain evidence="3 4">PR1</strain>
    </source>
</reference>
<feature type="region of interest" description="Disordered" evidence="1">
    <location>
        <begin position="136"/>
        <end position="177"/>
    </location>
</feature>
<feature type="compositionally biased region" description="Basic and acidic residues" evidence="1">
    <location>
        <begin position="163"/>
        <end position="177"/>
    </location>
</feature>
<name>A0A264VXJ9_PRORE</name>
<evidence type="ECO:0000313" key="2">
    <source>
        <dbReference type="EMBL" id="CAB5660122.1"/>
    </source>
</evidence>
<feature type="region of interest" description="Disordered" evidence="1">
    <location>
        <begin position="1"/>
        <end position="39"/>
    </location>
</feature>
<evidence type="ECO:0000313" key="3">
    <source>
        <dbReference type="EMBL" id="OZS76023.1"/>
    </source>
</evidence>
<reference evidence="2" key="2">
    <citation type="submission" date="2020-05" db="EMBL/GenBank/DDBJ databases">
        <authorList>
            <person name="Delgado-Blas J."/>
        </authorList>
    </citation>
    <scope>NUCLEOTIDE SEQUENCE</scope>
    <source>
        <strain evidence="2">BB1453</strain>
    </source>
</reference>
<dbReference type="RefSeq" id="WP_094960640.1">
    <property type="nucleotide sequence ID" value="NZ_ABDWLN020000043.1"/>
</dbReference>
<evidence type="ECO:0000313" key="4">
    <source>
        <dbReference type="Proteomes" id="UP000216001"/>
    </source>
</evidence>
<comment type="caution">
    <text evidence="3">The sequence shown here is derived from an EMBL/GenBank/DDBJ whole genome shotgun (WGS) entry which is preliminary data.</text>
</comment>
<dbReference type="Proteomes" id="UP000834611">
    <property type="component" value="Unassembled WGS sequence"/>
</dbReference>
<sequence length="177" mass="19552">MYINSNQPNNTSQNVKINNSSKGVSGNTSSVSNHNQKCPVATSEKIVHKKEITKLNKDITTGLSHIKSKLSNILSDKASGPFQNDSIKELKSQLDRLTASVKSYQDKLDSSSYKHNSSKQKTITKLETKLSTITEKMSKAESNNKFNVSRGNQAHLDNMQKAADLRKGNKAPSKFEP</sequence>
<feature type="compositionally biased region" description="Polar residues" evidence="1">
    <location>
        <begin position="136"/>
        <end position="152"/>
    </location>
</feature>
<dbReference type="AlphaFoldDB" id="A0A264VXJ9"/>